<proteinExistence type="predicted"/>
<keyword evidence="1" id="KW-0812">Transmembrane</keyword>
<protein>
    <recommendedName>
        <fullName evidence="4">DUF4345 domain-containing protein</fullName>
    </recommendedName>
</protein>
<sequence length="151" mass="16157">MSLPRSVAGWTIAVFGLIALVLGIVGLVRPDTLLGLMGFESVPPGERASGDHTRTFMAASSMASLNMGVYYLVASATEWRAFYRFTVPFRLLTCTVFLALVLTGVTPGRFAGVAVWEGVGALLTGWGLWYDSRRPSGRPSTRPVASTDAGR</sequence>
<keyword evidence="1" id="KW-1133">Transmembrane helix</keyword>
<feature type="transmembrane region" description="Helical" evidence="1">
    <location>
        <begin position="110"/>
        <end position="130"/>
    </location>
</feature>
<dbReference type="RefSeq" id="WP_208814337.1">
    <property type="nucleotide sequence ID" value="NZ_WVUH01000123.1"/>
</dbReference>
<feature type="transmembrane region" description="Helical" evidence="1">
    <location>
        <begin position="55"/>
        <end position="73"/>
    </location>
</feature>
<feature type="transmembrane region" description="Helical" evidence="1">
    <location>
        <begin position="7"/>
        <end position="28"/>
    </location>
</feature>
<dbReference type="Proteomes" id="UP000823521">
    <property type="component" value="Unassembled WGS sequence"/>
</dbReference>
<gene>
    <name evidence="2" type="ORF">GSF22_15705</name>
</gene>
<comment type="caution">
    <text evidence="2">The sequence shown here is derived from an EMBL/GenBank/DDBJ whole genome shotgun (WGS) entry which is preliminary data.</text>
</comment>
<evidence type="ECO:0008006" key="4">
    <source>
        <dbReference type="Google" id="ProtNLM"/>
    </source>
</evidence>
<organism evidence="2 3">
    <name type="scientific">Micromonospora echinofusca</name>
    <dbReference type="NCBI Taxonomy" id="47858"/>
    <lineage>
        <taxon>Bacteria</taxon>
        <taxon>Bacillati</taxon>
        <taxon>Actinomycetota</taxon>
        <taxon>Actinomycetes</taxon>
        <taxon>Micromonosporales</taxon>
        <taxon>Micromonosporaceae</taxon>
        <taxon>Micromonospora</taxon>
    </lineage>
</organism>
<name>A0ABS3VSF4_MICEH</name>
<keyword evidence="3" id="KW-1185">Reference proteome</keyword>
<evidence type="ECO:0000313" key="2">
    <source>
        <dbReference type="EMBL" id="MBO4207443.1"/>
    </source>
</evidence>
<keyword evidence="1" id="KW-0472">Membrane</keyword>
<evidence type="ECO:0000313" key="3">
    <source>
        <dbReference type="Proteomes" id="UP000823521"/>
    </source>
</evidence>
<accession>A0ABS3VSF4</accession>
<reference evidence="2 3" key="1">
    <citation type="submission" date="2019-12" db="EMBL/GenBank/DDBJ databases">
        <title>Whole genome sequencing of endophytic Actinobacterium Micromonospora sp. MPMI6T.</title>
        <authorList>
            <person name="Evv R."/>
            <person name="Podile A.R."/>
        </authorList>
    </citation>
    <scope>NUCLEOTIDE SEQUENCE [LARGE SCALE GENOMIC DNA]</scope>
    <source>
        <strain evidence="2 3">MPMI6</strain>
    </source>
</reference>
<feature type="transmembrane region" description="Helical" evidence="1">
    <location>
        <begin position="85"/>
        <end position="104"/>
    </location>
</feature>
<evidence type="ECO:0000256" key="1">
    <source>
        <dbReference type="SAM" id="Phobius"/>
    </source>
</evidence>
<dbReference type="EMBL" id="WVUH01000123">
    <property type="protein sequence ID" value="MBO4207443.1"/>
    <property type="molecule type" value="Genomic_DNA"/>
</dbReference>